<evidence type="ECO:0000313" key="2">
    <source>
        <dbReference type="EMBL" id="SDC99017.1"/>
    </source>
</evidence>
<dbReference type="GO" id="GO:0006950">
    <property type="term" value="P:response to stress"/>
    <property type="evidence" value="ECO:0007669"/>
    <property type="project" value="TreeGrafter"/>
</dbReference>
<dbReference type="PANTHER" id="PTHR33164:SF95">
    <property type="entry name" value="TRANSCRIPTIONAL REGULATOR"/>
    <property type="match status" value="1"/>
</dbReference>
<organism evidence="2 3">
    <name type="scientific">Belnapia rosea</name>
    <dbReference type="NCBI Taxonomy" id="938405"/>
    <lineage>
        <taxon>Bacteria</taxon>
        <taxon>Pseudomonadati</taxon>
        <taxon>Pseudomonadota</taxon>
        <taxon>Alphaproteobacteria</taxon>
        <taxon>Acetobacterales</taxon>
        <taxon>Roseomonadaceae</taxon>
        <taxon>Belnapia</taxon>
    </lineage>
</organism>
<evidence type="ECO:0000259" key="1">
    <source>
        <dbReference type="PROSITE" id="PS50995"/>
    </source>
</evidence>
<dbReference type="InterPro" id="IPR036390">
    <property type="entry name" value="WH_DNA-bd_sf"/>
</dbReference>
<dbReference type="GO" id="GO:0003700">
    <property type="term" value="F:DNA-binding transcription factor activity"/>
    <property type="evidence" value="ECO:0007669"/>
    <property type="project" value="InterPro"/>
</dbReference>
<dbReference type="STRING" id="938405.SAMN02927895_04717"/>
<keyword evidence="3" id="KW-1185">Reference proteome</keyword>
<proteinExistence type="predicted"/>
<protein>
    <submittedName>
        <fullName evidence="2">Transcriptional regulator, MarR family</fullName>
    </submittedName>
</protein>
<feature type="domain" description="HTH marR-type" evidence="1">
    <location>
        <begin position="22"/>
        <end position="150"/>
    </location>
</feature>
<evidence type="ECO:0000313" key="3">
    <source>
        <dbReference type="Proteomes" id="UP000198925"/>
    </source>
</evidence>
<reference evidence="2 3" key="1">
    <citation type="submission" date="2016-10" db="EMBL/GenBank/DDBJ databases">
        <authorList>
            <person name="de Groot N.N."/>
        </authorList>
    </citation>
    <scope>NUCLEOTIDE SEQUENCE [LARGE SCALE GENOMIC DNA]</scope>
    <source>
        <strain evidence="2 3">CPCC 100156</strain>
    </source>
</reference>
<dbReference type="Gene3D" id="1.10.10.10">
    <property type="entry name" value="Winged helix-like DNA-binding domain superfamily/Winged helix DNA-binding domain"/>
    <property type="match status" value="1"/>
</dbReference>
<gene>
    <name evidence="2" type="ORF">SAMN04487779_1003289</name>
</gene>
<dbReference type="Pfam" id="PF12802">
    <property type="entry name" value="MarR_2"/>
    <property type="match status" value="1"/>
</dbReference>
<dbReference type="EMBL" id="FMZX01000003">
    <property type="protein sequence ID" value="SDC99017.1"/>
    <property type="molecule type" value="Genomic_DNA"/>
</dbReference>
<sequence length="163" mass="17812">MSPCNAMPKDQPAAASLLLDRPGVLVRRLHQIHSAMFQEECGAFGVTPVQYSLLTLVAAAPGMDQGSAASGLRLDRFTTADVIKRLQAAGLLQVGPGRDRRTRLLTLTERGGEVYAAMQESAARAHERLVAPLPPRQRALLMRMLRRLVDETDPLEAPPPRVR</sequence>
<accession>A0A1G6R4U0</accession>
<dbReference type="PROSITE" id="PS50995">
    <property type="entry name" value="HTH_MARR_2"/>
    <property type="match status" value="1"/>
</dbReference>
<dbReference type="InterPro" id="IPR039422">
    <property type="entry name" value="MarR/SlyA-like"/>
</dbReference>
<dbReference type="PANTHER" id="PTHR33164">
    <property type="entry name" value="TRANSCRIPTIONAL REGULATOR, MARR FAMILY"/>
    <property type="match status" value="1"/>
</dbReference>
<dbReference type="InterPro" id="IPR000835">
    <property type="entry name" value="HTH_MarR-typ"/>
</dbReference>
<name>A0A1G6R4U0_9PROT</name>
<dbReference type="AlphaFoldDB" id="A0A1G6R4U0"/>
<dbReference type="SMART" id="SM00347">
    <property type="entry name" value="HTH_MARR"/>
    <property type="match status" value="1"/>
</dbReference>
<dbReference type="Proteomes" id="UP000198925">
    <property type="component" value="Unassembled WGS sequence"/>
</dbReference>
<dbReference type="SUPFAM" id="SSF46785">
    <property type="entry name" value="Winged helix' DNA-binding domain"/>
    <property type="match status" value="1"/>
</dbReference>
<dbReference type="InterPro" id="IPR036388">
    <property type="entry name" value="WH-like_DNA-bd_sf"/>
</dbReference>